<dbReference type="Gene3D" id="1.10.357.10">
    <property type="entry name" value="Tetracycline Repressor, domain 2"/>
    <property type="match status" value="1"/>
</dbReference>
<feature type="domain" description="HTH tetR-type" evidence="5">
    <location>
        <begin position="2"/>
        <end position="62"/>
    </location>
</feature>
<reference evidence="7" key="1">
    <citation type="submission" date="2018-09" db="EMBL/GenBank/DDBJ databases">
        <authorList>
            <person name="Zhu H."/>
        </authorList>
    </citation>
    <scope>NUCLEOTIDE SEQUENCE [LARGE SCALE GENOMIC DNA]</scope>
    <source>
        <strain evidence="7">K1W22B-1</strain>
    </source>
</reference>
<dbReference type="OrthoDB" id="4567939at2"/>
<dbReference type="GO" id="GO:0003677">
    <property type="term" value="F:DNA binding"/>
    <property type="evidence" value="ECO:0007669"/>
    <property type="project" value="UniProtKB-UniRule"/>
</dbReference>
<keyword evidence="7" id="KW-1185">Reference proteome</keyword>
<evidence type="ECO:0000259" key="5">
    <source>
        <dbReference type="PROSITE" id="PS50977"/>
    </source>
</evidence>
<dbReference type="SUPFAM" id="SSF46689">
    <property type="entry name" value="Homeodomain-like"/>
    <property type="match status" value="1"/>
</dbReference>
<dbReference type="PRINTS" id="PR00455">
    <property type="entry name" value="HTHTETR"/>
</dbReference>
<comment type="caution">
    <text evidence="6">The sequence shown here is derived from an EMBL/GenBank/DDBJ whole genome shotgun (WGS) entry which is preliminary data.</text>
</comment>
<accession>A0A3A5HBL2</accession>
<evidence type="ECO:0000256" key="3">
    <source>
        <dbReference type="ARBA" id="ARBA00023163"/>
    </source>
</evidence>
<evidence type="ECO:0000313" key="6">
    <source>
        <dbReference type="EMBL" id="RJS48013.1"/>
    </source>
</evidence>
<keyword evidence="1" id="KW-0805">Transcription regulation</keyword>
<dbReference type="InterPro" id="IPR054156">
    <property type="entry name" value="YxaF_TetR_C"/>
</dbReference>
<dbReference type="InterPro" id="IPR036271">
    <property type="entry name" value="Tet_transcr_reg_TetR-rel_C_sf"/>
</dbReference>
<feature type="DNA-binding region" description="H-T-H motif" evidence="4">
    <location>
        <begin position="25"/>
        <end position="44"/>
    </location>
</feature>
<protein>
    <submittedName>
        <fullName evidence="6">TetR/AcrR family transcriptional regulator</fullName>
    </submittedName>
</protein>
<gene>
    <name evidence="6" type="ORF">D4739_16230</name>
</gene>
<dbReference type="PANTHER" id="PTHR47506">
    <property type="entry name" value="TRANSCRIPTIONAL REGULATORY PROTEIN"/>
    <property type="match status" value="1"/>
</dbReference>
<dbReference type="Pfam" id="PF00440">
    <property type="entry name" value="TetR_N"/>
    <property type="match status" value="1"/>
</dbReference>
<dbReference type="InterPro" id="IPR001647">
    <property type="entry name" value="HTH_TetR"/>
</dbReference>
<dbReference type="InterPro" id="IPR009057">
    <property type="entry name" value="Homeodomain-like_sf"/>
</dbReference>
<keyword evidence="3" id="KW-0804">Transcription</keyword>
<evidence type="ECO:0000256" key="2">
    <source>
        <dbReference type="ARBA" id="ARBA00023125"/>
    </source>
</evidence>
<dbReference type="AlphaFoldDB" id="A0A3A5HBL2"/>
<sequence length="193" mass="20225">MTSPRDAMLDSAIALFRQRGIADTSVRDIVEHSGAPRGSVYHHFPGGKEQLAAEATERAGSFIALLLATLEKRPPAEAIASFVGYWSSSMTHNEFRDGCPAAAAALSDDAPAAREAAATAFSRWEEILTSALIARGRAADDAESLATLSIAAIEGALILSRAQESNEPLRKVGAQLRALLADQPGKGDASAPN</sequence>
<evidence type="ECO:0000256" key="4">
    <source>
        <dbReference type="PROSITE-ProRule" id="PRU00335"/>
    </source>
</evidence>
<keyword evidence="2 4" id="KW-0238">DNA-binding</keyword>
<dbReference type="PROSITE" id="PS50977">
    <property type="entry name" value="HTH_TETR_2"/>
    <property type="match status" value="1"/>
</dbReference>
<dbReference type="EMBL" id="QYRP01000002">
    <property type="protein sequence ID" value="RJS48013.1"/>
    <property type="molecule type" value="Genomic_DNA"/>
</dbReference>
<organism evidence="6 7">
    <name type="scientific">Nocardioides cavernaquae</name>
    <dbReference type="NCBI Taxonomy" id="2321396"/>
    <lineage>
        <taxon>Bacteria</taxon>
        <taxon>Bacillati</taxon>
        <taxon>Actinomycetota</taxon>
        <taxon>Actinomycetes</taxon>
        <taxon>Propionibacteriales</taxon>
        <taxon>Nocardioidaceae</taxon>
        <taxon>Nocardioides</taxon>
    </lineage>
</organism>
<dbReference type="PANTHER" id="PTHR47506:SF3">
    <property type="entry name" value="HTH-TYPE TRANSCRIPTIONAL REGULATOR LMRA"/>
    <property type="match status" value="1"/>
</dbReference>
<dbReference type="Proteomes" id="UP000276542">
    <property type="component" value="Unassembled WGS sequence"/>
</dbReference>
<dbReference type="RefSeq" id="WP_120061969.1">
    <property type="nucleotide sequence ID" value="NZ_QYRP01000002.1"/>
</dbReference>
<dbReference type="Pfam" id="PF21993">
    <property type="entry name" value="TetR_C_13_2"/>
    <property type="match status" value="1"/>
</dbReference>
<proteinExistence type="predicted"/>
<dbReference type="SUPFAM" id="SSF48498">
    <property type="entry name" value="Tetracyclin repressor-like, C-terminal domain"/>
    <property type="match status" value="1"/>
</dbReference>
<name>A0A3A5HBL2_9ACTN</name>
<evidence type="ECO:0000256" key="1">
    <source>
        <dbReference type="ARBA" id="ARBA00023015"/>
    </source>
</evidence>
<evidence type="ECO:0000313" key="7">
    <source>
        <dbReference type="Proteomes" id="UP000276542"/>
    </source>
</evidence>